<dbReference type="RefSeq" id="WP_128752322.1">
    <property type="nucleotide sequence ID" value="NZ_CP035282.1"/>
</dbReference>
<dbReference type="SMART" id="SM00448">
    <property type="entry name" value="REC"/>
    <property type="match status" value="1"/>
</dbReference>
<dbReference type="GO" id="GO:0003677">
    <property type="term" value="F:DNA binding"/>
    <property type="evidence" value="ECO:0007669"/>
    <property type="project" value="InterPro"/>
</dbReference>
<feature type="domain" description="HTH LytTR-type" evidence="3">
    <location>
        <begin position="135"/>
        <end position="237"/>
    </location>
</feature>
<keyword evidence="5" id="KW-1185">Reference proteome</keyword>
<dbReference type="PANTHER" id="PTHR37299:SF1">
    <property type="entry name" value="STAGE 0 SPORULATION PROTEIN A HOMOLOG"/>
    <property type="match status" value="1"/>
</dbReference>
<keyword evidence="1" id="KW-0597">Phosphoprotein</keyword>
<name>A0A410QBI6_9FIRM</name>
<dbReference type="KEGG" id="spoa:EQM13_07125"/>
<evidence type="ECO:0000259" key="3">
    <source>
        <dbReference type="PROSITE" id="PS50930"/>
    </source>
</evidence>
<dbReference type="SUPFAM" id="SSF52172">
    <property type="entry name" value="CheY-like"/>
    <property type="match status" value="1"/>
</dbReference>
<proteinExistence type="predicted"/>
<dbReference type="OrthoDB" id="1701771at2"/>
<feature type="modified residue" description="4-aspartylphosphate" evidence="1">
    <location>
        <position position="54"/>
    </location>
</feature>
<evidence type="ECO:0000313" key="5">
    <source>
        <dbReference type="Proteomes" id="UP000287969"/>
    </source>
</evidence>
<feature type="domain" description="Response regulatory" evidence="2">
    <location>
        <begin position="3"/>
        <end position="122"/>
    </location>
</feature>
<dbReference type="InterPro" id="IPR011006">
    <property type="entry name" value="CheY-like_superfamily"/>
</dbReference>
<dbReference type="InterPro" id="IPR046947">
    <property type="entry name" value="LytR-like"/>
</dbReference>
<dbReference type="Proteomes" id="UP000287969">
    <property type="component" value="Chromosome"/>
</dbReference>
<dbReference type="Pfam" id="PF04397">
    <property type="entry name" value="LytTR"/>
    <property type="match status" value="1"/>
</dbReference>
<protein>
    <submittedName>
        <fullName evidence="4">Response regulator transcription factor</fullName>
    </submittedName>
</protein>
<dbReference type="EMBL" id="CP035282">
    <property type="protein sequence ID" value="QAT61363.1"/>
    <property type="molecule type" value="Genomic_DNA"/>
</dbReference>
<dbReference type="AlphaFoldDB" id="A0A410QBI6"/>
<evidence type="ECO:0000259" key="2">
    <source>
        <dbReference type="PROSITE" id="PS50110"/>
    </source>
</evidence>
<dbReference type="PROSITE" id="PS50930">
    <property type="entry name" value="HTH_LYTTR"/>
    <property type="match status" value="1"/>
</dbReference>
<reference evidence="5" key="1">
    <citation type="submission" date="2019-01" db="EMBL/GenBank/DDBJ databases">
        <title>Draft genomes of a novel of Sporanaerobacter strains.</title>
        <authorList>
            <person name="Ma S."/>
        </authorList>
    </citation>
    <scope>NUCLEOTIDE SEQUENCE [LARGE SCALE GENOMIC DNA]</scope>
    <source>
        <strain evidence="5">NJN-17</strain>
    </source>
</reference>
<dbReference type="Pfam" id="PF00072">
    <property type="entry name" value="Response_reg"/>
    <property type="match status" value="1"/>
</dbReference>
<dbReference type="PROSITE" id="PS50110">
    <property type="entry name" value="RESPONSE_REGULATORY"/>
    <property type="match status" value="1"/>
</dbReference>
<dbReference type="InterPro" id="IPR001789">
    <property type="entry name" value="Sig_transdc_resp-reg_receiver"/>
</dbReference>
<accession>A0A410QBI6</accession>
<sequence>MIKLLIAEEEPIVAERLEFISKSADNKLKIDIIYNFADVLKYAILDDYDIFCLDTKFKGTSGFEIAKKIRDMAKYKLTPIIFIAESLKNEDKITAFEEIHCYDYIVKPFTDERLKKPLYEIICNKIKKNGKNEYLDLVDRGCSYHINQNDIVYIEIQNKKLVITTVKKKIVLHTYTLHNILNKLTSNFVQCHKSYAVNLNYIKRIEPEGNVISLECTDSIIPIGRKYKKNLKEKICRPY</sequence>
<dbReference type="SMART" id="SM00850">
    <property type="entry name" value="LytTR"/>
    <property type="match status" value="1"/>
</dbReference>
<dbReference type="GO" id="GO:0000156">
    <property type="term" value="F:phosphorelay response regulator activity"/>
    <property type="evidence" value="ECO:0007669"/>
    <property type="project" value="InterPro"/>
</dbReference>
<organism evidence="4 5">
    <name type="scientific">Acidilutibacter cellobiosedens</name>
    <dbReference type="NCBI Taxonomy" id="2507161"/>
    <lineage>
        <taxon>Bacteria</taxon>
        <taxon>Bacillati</taxon>
        <taxon>Bacillota</taxon>
        <taxon>Tissierellia</taxon>
        <taxon>Tissierellales</taxon>
        <taxon>Acidilutibacteraceae</taxon>
        <taxon>Acidilutibacter</taxon>
    </lineage>
</organism>
<dbReference type="InterPro" id="IPR007492">
    <property type="entry name" value="LytTR_DNA-bd_dom"/>
</dbReference>
<dbReference type="PANTHER" id="PTHR37299">
    <property type="entry name" value="TRANSCRIPTIONAL REGULATOR-RELATED"/>
    <property type="match status" value="1"/>
</dbReference>
<dbReference type="Gene3D" id="2.40.50.1020">
    <property type="entry name" value="LytTr DNA-binding domain"/>
    <property type="match status" value="1"/>
</dbReference>
<dbReference type="Gene3D" id="3.40.50.2300">
    <property type="match status" value="1"/>
</dbReference>
<gene>
    <name evidence="4" type="ORF">EQM13_07125</name>
</gene>
<evidence type="ECO:0000256" key="1">
    <source>
        <dbReference type="PROSITE-ProRule" id="PRU00169"/>
    </source>
</evidence>
<evidence type="ECO:0000313" key="4">
    <source>
        <dbReference type="EMBL" id="QAT61363.1"/>
    </source>
</evidence>